<evidence type="ECO:0000313" key="2">
    <source>
        <dbReference type="EMBL" id="MED6202115.1"/>
    </source>
</evidence>
<keyword evidence="3" id="KW-1185">Reference proteome</keyword>
<protein>
    <submittedName>
        <fullName evidence="2">Uncharacterized protein</fullName>
    </submittedName>
</protein>
<feature type="region of interest" description="Disordered" evidence="1">
    <location>
        <begin position="64"/>
        <end position="97"/>
    </location>
</feature>
<comment type="caution">
    <text evidence="2">The sequence shown here is derived from an EMBL/GenBank/DDBJ whole genome shotgun (WGS) entry which is preliminary data.</text>
</comment>
<evidence type="ECO:0000313" key="3">
    <source>
        <dbReference type="Proteomes" id="UP001341840"/>
    </source>
</evidence>
<dbReference type="Proteomes" id="UP001341840">
    <property type="component" value="Unassembled WGS sequence"/>
</dbReference>
<dbReference type="EMBL" id="JASCZI010214531">
    <property type="protein sequence ID" value="MED6202115.1"/>
    <property type="molecule type" value="Genomic_DNA"/>
</dbReference>
<feature type="compositionally biased region" description="Pro residues" evidence="1">
    <location>
        <begin position="83"/>
        <end position="97"/>
    </location>
</feature>
<organism evidence="2 3">
    <name type="scientific">Stylosanthes scabra</name>
    <dbReference type="NCBI Taxonomy" id="79078"/>
    <lineage>
        <taxon>Eukaryota</taxon>
        <taxon>Viridiplantae</taxon>
        <taxon>Streptophyta</taxon>
        <taxon>Embryophyta</taxon>
        <taxon>Tracheophyta</taxon>
        <taxon>Spermatophyta</taxon>
        <taxon>Magnoliopsida</taxon>
        <taxon>eudicotyledons</taxon>
        <taxon>Gunneridae</taxon>
        <taxon>Pentapetalae</taxon>
        <taxon>rosids</taxon>
        <taxon>fabids</taxon>
        <taxon>Fabales</taxon>
        <taxon>Fabaceae</taxon>
        <taxon>Papilionoideae</taxon>
        <taxon>50 kb inversion clade</taxon>
        <taxon>dalbergioids sensu lato</taxon>
        <taxon>Dalbergieae</taxon>
        <taxon>Pterocarpus clade</taxon>
        <taxon>Stylosanthes</taxon>
    </lineage>
</organism>
<name>A0ABU6XYI8_9FABA</name>
<gene>
    <name evidence="2" type="ORF">PIB30_102060</name>
</gene>
<sequence>QTSFYFGRRESIWNLCCKEPTGAQGIGQTYHQPPTTNSTAILSPPPTIVIGHTPQRLTRLNPLPHPFLPPNQNIHGHQHPLPQVAPPLSRPPCPQPW</sequence>
<feature type="region of interest" description="Disordered" evidence="1">
    <location>
        <begin position="26"/>
        <end position="46"/>
    </location>
</feature>
<feature type="non-terminal residue" evidence="2">
    <location>
        <position position="1"/>
    </location>
</feature>
<reference evidence="2 3" key="1">
    <citation type="journal article" date="2023" name="Plants (Basel)">
        <title>Bridging the Gap: Combining Genomics and Transcriptomics Approaches to Understand Stylosanthes scabra, an Orphan Legume from the Brazilian Caatinga.</title>
        <authorList>
            <person name="Ferreira-Neto J.R.C."/>
            <person name="da Silva M.D."/>
            <person name="Binneck E."/>
            <person name="de Melo N.F."/>
            <person name="da Silva R.H."/>
            <person name="de Melo A.L.T.M."/>
            <person name="Pandolfi V."/>
            <person name="Bustamante F.O."/>
            <person name="Brasileiro-Vidal A.C."/>
            <person name="Benko-Iseppon A.M."/>
        </authorList>
    </citation>
    <scope>NUCLEOTIDE SEQUENCE [LARGE SCALE GENOMIC DNA]</scope>
    <source>
        <tissue evidence="2">Leaves</tissue>
    </source>
</reference>
<evidence type="ECO:0000256" key="1">
    <source>
        <dbReference type="SAM" id="MobiDB-lite"/>
    </source>
</evidence>
<accession>A0ABU6XYI8</accession>
<proteinExistence type="predicted"/>
<feature type="compositionally biased region" description="Polar residues" evidence="1">
    <location>
        <begin position="26"/>
        <end position="41"/>
    </location>
</feature>